<evidence type="ECO:0000256" key="3">
    <source>
        <dbReference type="ARBA" id="ARBA00023274"/>
    </source>
</evidence>
<dbReference type="Pfam" id="PF00411">
    <property type="entry name" value="Ribosomal_S11"/>
    <property type="match status" value="1"/>
</dbReference>
<comment type="function">
    <text evidence="6">Component of the small ribosomal subunit. The ribosome is a large ribonucleoprotein complex responsible for the synthesis of proteins in the cell. Part of the small subunit (SSU) processome, first precursor of the small eukaryotic ribosomal subunit. During the assembly of the SSU processome in the nucleolus, many ribosome biogenesis factors, an RNA chaperone and ribosomal proteins associate with the nascent pre-rRNA and work in concert to generate RNA folding, modifications, rearrangements and cleavage as well as targeted degradation of pre-ribosomal RNA by the RNA exosome.</text>
</comment>
<dbReference type="Gene3D" id="3.30.420.80">
    <property type="entry name" value="Ribosomal protein S11"/>
    <property type="match status" value="2"/>
</dbReference>
<dbReference type="EMBL" id="LWLT01000011">
    <property type="status" value="NOT_ANNOTATED_CDS"/>
    <property type="molecule type" value="Genomic_DNA"/>
</dbReference>
<feature type="region of interest" description="Disordered" evidence="8">
    <location>
        <begin position="108"/>
        <end position="130"/>
    </location>
</feature>
<dbReference type="AlphaFoldDB" id="A0A452ECV8"/>
<protein>
    <recommendedName>
        <fullName evidence="4">Small ribosomal subunit protein uS11</fullName>
    </recommendedName>
    <alternativeName>
        <fullName evidence="5">40S ribosomal protein S14</fullName>
    </alternativeName>
</protein>
<dbReference type="OMA" id="FGVCHTS"/>
<dbReference type="STRING" id="9925.ENSCHIP00000009864"/>
<evidence type="ECO:0000256" key="1">
    <source>
        <dbReference type="ARBA" id="ARBA00006194"/>
    </source>
</evidence>
<reference evidence="9" key="3">
    <citation type="submission" date="2025-09" db="UniProtKB">
        <authorList>
            <consortium name="Ensembl"/>
        </authorList>
    </citation>
    <scope>IDENTIFICATION</scope>
</reference>
<sequence>MAPCRGKEKQAISLGPRVAEEENVFGVCHTSASFIDAFAHGTDLSGKETICHVTGRIKDVAQRCKELGITALHIKLWATGGNRTRTPGPGAQSALRALARSGMKTGRIENVTPIPSDSTRRKRGLHGHHL</sequence>
<reference evidence="9 10" key="1">
    <citation type="submission" date="2016-04" db="EMBL/GenBank/DDBJ databases">
        <title>Polished mammalian reference genomes with single-molecule sequencing and chromosome conformation capture applied to the Capra hircus genome.</title>
        <authorList>
            <person name="Bickhart D.M."/>
            <person name="Koren S."/>
            <person name="Rosen B."/>
            <person name="Hastie A."/>
            <person name="Liachko I."/>
            <person name="Sullivan S.T."/>
            <person name="Burton J."/>
            <person name="Sayre B.L."/>
            <person name="Huson H.J."/>
            <person name="Lee J."/>
            <person name="Lam E."/>
            <person name="Kelley C.M."/>
            <person name="Hutchison J.L."/>
            <person name="Zhou Y."/>
            <person name="Sun J."/>
            <person name="Crisa A."/>
            <person name="Schwartz J.C."/>
            <person name="Hammond J.A."/>
            <person name="Schroeder S.G."/>
            <person name="Liu G.E."/>
            <person name="Dunham M."/>
            <person name="Shendure J."/>
            <person name="Sonstegard T.S."/>
            <person name="Phillippy A.M."/>
            <person name="Van Tassell C.P."/>
            <person name="Smith T.P."/>
        </authorList>
    </citation>
    <scope>NUCLEOTIDE SEQUENCE [LARGE SCALE GENOMIC DNA]</scope>
</reference>
<keyword evidence="2" id="KW-0689">Ribosomal protein</keyword>
<evidence type="ECO:0000313" key="9">
    <source>
        <dbReference type="Ensembl" id="ENSCHIP00000009864.1"/>
    </source>
</evidence>
<evidence type="ECO:0000256" key="5">
    <source>
        <dbReference type="ARBA" id="ARBA00044343"/>
    </source>
</evidence>
<dbReference type="InterPro" id="IPR036967">
    <property type="entry name" value="Ribosomal_uS11_sf"/>
</dbReference>
<evidence type="ECO:0000256" key="7">
    <source>
        <dbReference type="ARBA" id="ARBA00046547"/>
    </source>
</evidence>
<reference evidence="9" key="2">
    <citation type="submission" date="2025-08" db="UniProtKB">
        <authorList>
            <consortium name="Ensembl"/>
        </authorList>
    </citation>
    <scope>IDENTIFICATION</scope>
</reference>
<dbReference type="SUPFAM" id="SSF53137">
    <property type="entry name" value="Translational machinery components"/>
    <property type="match status" value="1"/>
</dbReference>
<keyword evidence="3" id="KW-0687">Ribonucleoprotein</keyword>
<dbReference type="GO" id="GO:0022627">
    <property type="term" value="C:cytosolic small ribosomal subunit"/>
    <property type="evidence" value="ECO:0007669"/>
    <property type="project" value="UniProtKB-ARBA"/>
</dbReference>
<keyword evidence="10" id="KW-1185">Reference proteome</keyword>
<comment type="similarity">
    <text evidence="1">Belongs to the universal ribosomal protein uS11 family.</text>
</comment>
<evidence type="ECO:0000256" key="4">
    <source>
        <dbReference type="ARBA" id="ARBA00035160"/>
    </source>
</evidence>
<evidence type="ECO:0000256" key="2">
    <source>
        <dbReference type="ARBA" id="ARBA00022980"/>
    </source>
</evidence>
<dbReference type="GeneTree" id="ENSGT00390000000703"/>
<organism evidence="9 10">
    <name type="scientific">Capra hircus</name>
    <name type="common">Goat</name>
    <dbReference type="NCBI Taxonomy" id="9925"/>
    <lineage>
        <taxon>Eukaryota</taxon>
        <taxon>Metazoa</taxon>
        <taxon>Chordata</taxon>
        <taxon>Craniata</taxon>
        <taxon>Vertebrata</taxon>
        <taxon>Euteleostomi</taxon>
        <taxon>Mammalia</taxon>
        <taxon>Eutheria</taxon>
        <taxon>Laurasiatheria</taxon>
        <taxon>Artiodactyla</taxon>
        <taxon>Ruminantia</taxon>
        <taxon>Pecora</taxon>
        <taxon>Bovidae</taxon>
        <taxon>Caprinae</taxon>
        <taxon>Capra</taxon>
    </lineage>
</organism>
<dbReference type="Ensembl" id="ENSCHIT00000017637.1">
    <property type="protein sequence ID" value="ENSCHIP00000009864.1"/>
    <property type="gene ID" value="ENSCHIG00000012579.1"/>
</dbReference>
<evidence type="ECO:0000256" key="6">
    <source>
        <dbReference type="ARBA" id="ARBA00045441"/>
    </source>
</evidence>
<dbReference type="FunFam" id="3.30.420.80:FF:000018">
    <property type="entry name" value="40S ribosomal protein S14"/>
    <property type="match status" value="1"/>
</dbReference>
<evidence type="ECO:0000256" key="8">
    <source>
        <dbReference type="SAM" id="MobiDB-lite"/>
    </source>
</evidence>
<evidence type="ECO:0000313" key="10">
    <source>
        <dbReference type="Proteomes" id="UP000291000"/>
    </source>
</evidence>
<comment type="subunit">
    <text evidence="7">Component of the small ribosomal subunit. Part of the small subunit (SSU) processome, composed of more than 70 proteins and the RNA chaperone small nucleolar RNA (snoRNA) U3.</text>
</comment>
<proteinExistence type="inferred from homology"/>
<name>A0A452ECV8_CAPHI</name>
<dbReference type="InterPro" id="IPR001971">
    <property type="entry name" value="Ribosomal_uS11"/>
</dbReference>
<feature type="compositionally biased region" description="Basic residues" evidence="8">
    <location>
        <begin position="120"/>
        <end position="130"/>
    </location>
</feature>
<dbReference type="GO" id="GO:0006412">
    <property type="term" value="P:translation"/>
    <property type="evidence" value="ECO:0007669"/>
    <property type="project" value="InterPro"/>
</dbReference>
<accession>A0A452ECV8</accession>
<dbReference type="PANTHER" id="PTHR11759">
    <property type="entry name" value="40S RIBOSOMAL PROTEIN S14/30S RIBOSOMAL PROTEIN S11"/>
    <property type="match status" value="1"/>
</dbReference>
<dbReference type="GO" id="GO:0003735">
    <property type="term" value="F:structural constituent of ribosome"/>
    <property type="evidence" value="ECO:0007669"/>
    <property type="project" value="InterPro"/>
</dbReference>
<dbReference type="Proteomes" id="UP000291000">
    <property type="component" value="Chromosome 14"/>
</dbReference>